<dbReference type="CDD" id="cd10017">
    <property type="entry name" value="B3_DNA"/>
    <property type="match status" value="1"/>
</dbReference>
<evidence type="ECO:0000256" key="5">
    <source>
        <dbReference type="ARBA" id="ARBA00023125"/>
    </source>
</evidence>
<evidence type="ECO:0000259" key="10">
    <source>
        <dbReference type="PROSITE" id="PS51032"/>
    </source>
</evidence>
<evidence type="ECO:0000259" key="9">
    <source>
        <dbReference type="PROSITE" id="PS50863"/>
    </source>
</evidence>
<dbReference type="Gene3D" id="3.30.730.10">
    <property type="entry name" value="AP2/ERF domain"/>
    <property type="match status" value="1"/>
</dbReference>
<feature type="chain" id="PRO_5015106400" evidence="8">
    <location>
        <begin position="20"/>
        <end position="440"/>
    </location>
</feature>
<evidence type="ECO:0000256" key="6">
    <source>
        <dbReference type="ARBA" id="ARBA00023163"/>
    </source>
</evidence>
<keyword evidence="5 11" id="KW-0238">DNA-binding</keyword>
<organism evidence="11">
    <name type="scientific">Rhizophora mucronata</name>
    <name type="common">Asiatic mangrove</name>
    <dbReference type="NCBI Taxonomy" id="61149"/>
    <lineage>
        <taxon>Eukaryota</taxon>
        <taxon>Viridiplantae</taxon>
        <taxon>Streptophyta</taxon>
        <taxon>Embryophyta</taxon>
        <taxon>Tracheophyta</taxon>
        <taxon>Spermatophyta</taxon>
        <taxon>Magnoliopsida</taxon>
        <taxon>eudicotyledons</taxon>
        <taxon>Gunneridae</taxon>
        <taxon>Pentapetalae</taxon>
        <taxon>rosids</taxon>
        <taxon>fabids</taxon>
        <taxon>Malpighiales</taxon>
        <taxon>Rhizophoraceae</taxon>
        <taxon>Rhizophora</taxon>
    </lineage>
</organism>
<dbReference type="InterPro" id="IPR044800">
    <property type="entry name" value="LEC2-like"/>
</dbReference>
<evidence type="ECO:0000313" key="11">
    <source>
        <dbReference type="EMBL" id="MBX14475.1"/>
    </source>
</evidence>
<evidence type="ECO:0000256" key="7">
    <source>
        <dbReference type="ARBA" id="ARBA00023242"/>
    </source>
</evidence>
<dbReference type="SUPFAM" id="SSF101936">
    <property type="entry name" value="DNA-binding pseudobarrel domain"/>
    <property type="match status" value="1"/>
</dbReference>
<dbReference type="FunFam" id="3.30.730.10:FF:000008">
    <property type="entry name" value="AP2 domain-containing protein RAP2.8"/>
    <property type="match status" value="1"/>
</dbReference>
<dbReference type="Pfam" id="PF02362">
    <property type="entry name" value="B3"/>
    <property type="match status" value="1"/>
</dbReference>
<dbReference type="PANTHER" id="PTHR31140">
    <property type="entry name" value="B3 DOMAIN-CONTAINING TRANSCRIPTION FACTOR ABI3"/>
    <property type="match status" value="1"/>
</dbReference>
<dbReference type="GO" id="GO:0003700">
    <property type="term" value="F:DNA-binding transcription factor activity"/>
    <property type="evidence" value="ECO:0007669"/>
    <property type="project" value="InterPro"/>
</dbReference>
<dbReference type="PANTHER" id="PTHR31140:SF58">
    <property type="entry name" value="DNA-BINDING PROTEIN RAV1"/>
    <property type="match status" value="1"/>
</dbReference>
<dbReference type="GO" id="GO:0003677">
    <property type="term" value="F:DNA binding"/>
    <property type="evidence" value="ECO:0007669"/>
    <property type="project" value="UniProtKB-KW"/>
</dbReference>
<sequence>MQLSRIYFLLALILIWARGTRWTRVTVAKGYSFEDLPVLIVRNMERILRFLFCEDICYFMVIREVSPQIVNSHVHSLGIASVWFLSRRQGTAAASRNRSKMEGEIQSKITNEETSVVEVVSDSNSVTRLSPLHKRASCRSSIGSSRFKGVVPQQNGHWGCQIYANHQRIWLGTFKCEKEAAMAYDSASIKLRRRDGHRNFPVTSITVEESKFQSHYSVEAVLHMIKDGTYWSKFEEFVRCQVNRMETDLCLNLAKAHNHRGLTCQQLFQKELTPSDVGNLNRLVIPKKFATRFFPCLPAGIEDNAAAVKLEDVQLEFYDRSMKLWKFRYCYWTSSQSYVFTRGWNRFVKDKKLKATDTIAFCLCECRENGKAIQTFYMIDVNNGDNQIAEMEVGLQLQPGKCTMNANSFEKKMQGEGLIGGNATDAEERKGFKLFGVQII</sequence>
<protein>
    <submittedName>
        <fullName evidence="11">DNA-binding protein RAV1</fullName>
    </submittedName>
</protein>
<keyword evidence="8" id="KW-0732">Signal</keyword>
<name>A0A2P2L925_RHIMU</name>
<evidence type="ECO:0000256" key="8">
    <source>
        <dbReference type="SAM" id="SignalP"/>
    </source>
</evidence>
<proteinExistence type="inferred from homology"/>
<keyword evidence="4" id="KW-0805">Transcription regulation</keyword>
<evidence type="ECO:0000256" key="3">
    <source>
        <dbReference type="ARBA" id="ARBA00022745"/>
    </source>
</evidence>
<dbReference type="PROSITE" id="PS50863">
    <property type="entry name" value="B3"/>
    <property type="match status" value="1"/>
</dbReference>
<comment type="similarity">
    <text evidence="2">Belongs to the AP2/ERF transcription factor family. RAV subfamily.</text>
</comment>
<dbReference type="CDD" id="cd00018">
    <property type="entry name" value="AP2"/>
    <property type="match status" value="1"/>
</dbReference>
<comment type="subcellular location">
    <subcellularLocation>
        <location evidence="1">Nucleus</location>
    </subcellularLocation>
</comment>
<keyword evidence="6" id="KW-0804">Transcription</keyword>
<keyword evidence="3" id="KW-0936">Ethylene signaling pathway</keyword>
<evidence type="ECO:0000256" key="4">
    <source>
        <dbReference type="ARBA" id="ARBA00023015"/>
    </source>
</evidence>
<dbReference type="InterPro" id="IPR015300">
    <property type="entry name" value="DNA-bd_pseudobarrel_sf"/>
</dbReference>
<dbReference type="SMART" id="SM00380">
    <property type="entry name" value="AP2"/>
    <property type="match status" value="1"/>
</dbReference>
<dbReference type="EMBL" id="GGEC01033991">
    <property type="protein sequence ID" value="MBX14475.1"/>
    <property type="molecule type" value="Transcribed_RNA"/>
</dbReference>
<dbReference type="SUPFAM" id="SSF54171">
    <property type="entry name" value="DNA-binding domain"/>
    <property type="match status" value="1"/>
</dbReference>
<evidence type="ECO:0000256" key="2">
    <source>
        <dbReference type="ARBA" id="ARBA00009089"/>
    </source>
</evidence>
<keyword evidence="7" id="KW-0539">Nucleus</keyword>
<dbReference type="SMART" id="SM01019">
    <property type="entry name" value="B3"/>
    <property type="match status" value="1"/>
</dbReference>
<reference evidence="11" key="1">
    <citation type="submission" date="2018-02" db="EMBL/GenBank/DDBJ databases">
        <title>Rhizophora mucronata_Transcriptome.</title>
        <authorList>
            <person name="Meera S.P."/>
            <person name="Sreeshan A."/>
            <person name="Augustine A."/>
        </authorList>
    </citation>
    <scope>NUCLEOTIDE SEQUENCE</scope>
    <source>
        <tissue evidence="11">Leaf</tissue>
    </source>
</reference>
<dbReference type="AlphaFoldDB" id="A0A2P2L925"/>
<dbReference type="PROSITE" id="PS51032">
    <property type="entry name" value="AP2_ERF"/>
    <property type="match status" value="1"/>
</dbReference>
<feature type="domain" description="AP2/ERF" evidence="10">
    <location>
        <begin position="146"/>
        <end position="201"/>
    </location>
</feature>
<feature type="domain" description="TF-B3" evidence="9">
    <location>
        <begin position="268"/>
        <end position="380"/>
    </location>
</feature>
<dbReference type="InterPro" id="IPR003340">
    <property type="entry name" value="B3_DNA-bd"/>
</dbReference>
<dbReference type="Gene3D" id="2.40.330.10">
    <property type="entry name" value="DNA-binding pseudobarrel domain"/>
    <property type="match status" value="1"/>
</dbReference>
<accession>A0A2P2L925</accession>
<dbReference type="InterPro" id="IPR001471">
    <property type="entry name" value="AP2/ERF_dom"/>
</dbReference>
<dbReference type="InterPro" id="IPR016177">
    <property type="entry name" value="DNA-bd_dom_sf"/>
</dbReference>
<dbReference type="GO" id="GO:0005634">
    <property type="term" value="C:nucleus"/>
    <property type="evidence" value="ECO:0007669"/>
    <property type="project" value="UniProtKB-SubCell"/>
</dbReference>
<feature type="signal peptide" evidence="8">
    <location>
        <begin position="1"/>
        <end position="19"/>
    </location>
</feature>
<dbReference type="GO" id="GO:0009873">
    <property type="term" value="P:ethylene-activated signaling pathway"/>
    <property type="evidence" value="ECO:0007669"/>
    <property type="project" value="UniProtKB-KW"/>
</dbReference>
<evidence type="ECO:0000256" key="1">
    <source>
        <dbReference type="ARBA" id="ARBA00004123"/>
    </source>
</evidence>
<dbReference type="InterPro" id="IPR036955">
    <property type="entry name" value="AP2/ERF_dom_sf"/>
</dbReference>